<dbReference type="EMBL" id="BAAFRS010000099">
    <property type="protein sequence ID" value="GAB1222226.1"/>
    <property type="molecule type" value="Genomic_DNA"/>
</dbReference>
<dbReference type="SUPFAM" id="SSF57850">
    <property type="entry name" value="RING/U-box"/>
    <property type="match status" value="3"/>
</dbReference>
<keyword evidence="5" id="KW-0677">Repeat</keyword>
<feature type="compositionally biased region" description="Basic and acidic residues" evidence="10">
    <location>
        <begin position="33"/>
        <end position="44"/>
    </location>
</feature>
<evidence type="ECO:0000256" key="5">
    <source>
        <dbReference type="ARBA" id="ARBA00022737"/>
    </source>
</evidence>
<dbReference type="Pfam" id="PF22191">
    <property type="entry name" value="IBR_1"/>
    <property type="match status" value="1"/>
</dbReference>
<keyword evidence="7" id="KW-0833">Ubl conjugation pathway</keyword>
<dbReference type="Gene3D" id="3.30.40.10">
    <property type="entry name" value="Zinc/RING finger domain, C3HC4 (zinc finger)"/>
    <property type="match status" value="1"/>
</dbReference>
<feature type="region of interest" description="Disordered" evidence="10">
    <location>
        <begin position="33"/>
        <end position="92"/>
    </location>
</feature>
<evidence type="ECO:0000256" key="9">
    <source>
        <dbReference type="PROSITE-ProRule" id="PRU00175"/>
    </source>
</evidence>
<keyword evidence="4" id="KW-0479">Metal-binding</keyword>
<organism evidence="13 14">
    <name type="scientific">Entamoeba nuttalli</name>
    <dbReference type="NCBI Taxonomy" id="412467"/>
    <lineage>
        <taxon>Eukaryota</taxon>
        <taxon>Amoebozoa</taxon>
        <taxon>Evosea</taxon>
        <taxon>Archamoebae</taxon>
        <taxon>Mastigamoebida</taxon>
        <taxon>Entamoebidae</taxon>
        <taxon>Entamoeba</taxon>
    </lineage>
</organism>
<evidence type="ECO:0000256" key="4">
    <source>
        <dbReference type="ARBA" id="ARBA00022723"/>
    </source>
</evidence>
<keyword evidence="6 9" id="KW-0863">Zinc-finger</keyword>
<evidence type="ECO:0000256" key="7">
    <source>
        <dbReference type="ARBA" id="ARBA00022786"/>
    </source>
</evidence>
<proteinExistence type="predicted"/>
<dbReference type="InterPro" id="IPR002867">
    <property type="entry name" value="IBR_dom"/>
</dbReference>
<evidence type="ECO:0000256" key="8">
    <source>
        <dbReference type="ARBA" id="ARBA00022833"/>
    </source>
</evidence>
<protein>
    <recommendedName>
        <fullName evidence="2">RBR-type E3 ubiquitin transferase</fullName>
        <ecNumber evidence="2">2.3.2.31</ecNumber>
    </recommendedName>
</protein>
<dbReference type="InterPro" id="IPR013083">
    <property type="entry name" value="Znf_RING/FYVE/PHD"/>
</dbReference>
<feature type="domain" description="RING-type" evidence="12">
    <location>
        <begin position="164"/>
        <end position="372"/>
    </location>
</feature>
<evidence type="ECO:0000256" key="6">
    <source>
        <dbReference type="ARBA" id="ARBA00022771"/>
    </source>
</evidence>
<sequence length="514" mass="60234">MGFSVVIATNSLIRSNWNVDSAVQNALAMQSIEDERKKREEKKSLQPIKKPISKPTYISLEPLSFEPKEKNNEPKETNEVEQKMNGETDSDDEQDIINKWSYEMTSNPKFEILTEEDIYELFLSKINEYVEIYDVDLDEASTRILSNETSNKSKQNQSYKSFITEGTCPVCYEDGMLVGERCGHKFCLKCWNEYLLMNGTLSYNSYRCMQSDCEQHLSLQFVLSYCNKNNIKKFKKMIVQNYLERNHQYQKCCGIDCKRIIHVIKTGKPLFKVSCYCGHEFCFGCGKERHEPASCKELSEWESLYQEDSESLRMIESISKPCFHCGLMTERTKGCNHMTCPRCHGEWCWMCRGDWKTHGTKTGGFYKCNLYETSKAKKLDEATEQTKEESERYQYYFERFMNHKVQIRLFHEEVENKRKLFSKTKNLNDVEIMNSICSIIEDGIRALQYSYVKVFFLPKEDLSPDLFVFRQNVLEITIDRLAENVYSMKSPSQLPMLLEEAMNCKTVINNLIQL</sequence>
<name>A0ABQ0DH90_9EUKA</name>
<evidence type="ECO:0000313" key="14">
    <source>
        <dbReference type="Proteomes" id="UP001628156"/>
    </source>
</evidence>
<feature type="domain" description="RING-type" evidence="11">
    <location>
        <begin position="168"/>
        <end position="208"/>
    </location>
</feature>
<dbReference type="PROSITE" id="PS51873">
    <property type="entry name" value="TRIAD"/>
    <property type="match status" value="1"/>
</dbReference>
<comment type="caution">
    <text evidence="13">The sequence shown here is derived from an EMBL/GenBank/DDBJ whole genome shotgun (WGS) entry which is preliminary data.</text>
</comment>
<dbReference type="Gene3D" id="1.20.120.1750">
    <property type="match status" value="1"/>
</dbReference>
<evidence type="ECO:0000256" key="1">
    <source>
        <dbReference type="ARBA" id="ARBA00001798"/>
    </source>
</evidence>
<dbReference type="Proteomes" id="UP001628156">
    <property type="component" value="Unassembled WGS sequence"/>
</dbReference>
<evidence type="ECO:0000256" key="10">
    <source>
        <dbReference type="SAM" id="MobiDB-lite"/>
    </source>
</evidence>
<dbReference type="Pfam" id="PF01485">
    <property type="entry name" value="IBR"/>
    <property type="match status" value="1"/>
</dbReference>
<keyword evidence="14" id="KW-1185">Reference proteome</keyword>
<dbReference type="PANTHER" id="PTHR11685">
    <property type="entry name" value="RBR FAMILY RING FINGER AND IBR DOMAIN-CONTAINING"/>
    <property type="match status" value="1"/>
</dbReference>
<dbReference type="SMART" id="SM00647">
    <property type="entry name" value="IBR"/>
    <property type="match status" value="2"/>
</dbReference>
<dbReference type="PROSITE" id="PS50089">
    <property type="entry name" value="ZF_RING_2"/>
    <property type="match status" value="1"/>
</dbReference>
<evidence type="ECO:0000256" key="2">
    <source>
        <dbReference type="ARBA" id="ARBA00012251"/>
    </source>
</evidence>
<keyword evidence="3" id="KW-0808">Transferase</keyword>
<evidence type="ECO:0000259" key="11">
    <source>
        <dbReference type="PROSITE" id="PS50089"/>
    </source>
</evidence>
<dbReference type="EC" id="2.3.2.31" evidence="2"/>
<evidence type="ECO:0000256" key="3">
    <source>
        <dbReference type="ARBA" id="ARBA00022679"/>
    </source>
</evidence>
<dbReference type="InterPro" id="IPR031127">
    <property type="entry name" value="E3_UB_ligase_RBR"/>
</dbReference>
<evidence type="ECO:0000313" key="13">
    <source>
        <dbReference type="EMBL" id="GAB1222226.1"/>
    </source>
</evidence>
<evidence type="ECO:0000259" key="12">
    <source>
        <dbReference type="PROSITE" id="PS51873"/>
    </source>
</evidence>
<dbReference type="InterPro" id="IPR044066">
    <property type="entry name" value="TRIAD_supradom"/>
</dbReference>
<gene>
    <name evidence="13" type="ORF">ENUP19_0099G0020</name>
</gene>
<accession>A0ABQ0DH90</accession>
<dbReference type="InterPro" id="IPR001841">
    <property type="entry name" value="Znf_RING"/>
</dbReference>
<feature type="compositionally biased region" description="Basic and acidic residues" evidence="10">
    <location>
        <begin position="66"/>
        <end position="86"/>
    </location>
</feature>
<reference evidence="13 14" key="1">
    <citation type="journal article" date="2019" name="PLoS Negl. Trop. Dis.">
        <title>Whole genome sequencing of Entamoeba nuttalli reveals mammalian host-related molecular signatures and a novel octapeptide-repeat surface protein.</title>
        <authorList>
            <person name="Tanaka M."/>
            <person name="Makiuchi T."/>
            <person name="Komiyama T."/>
            <person name="Shiina T."/>
            <person name="Osaki K."/>
            <person name="Tachibana H."/>
        </authorList>
    </citation>
    <scope>NUCLEOTIDE SEQUENCE [LARGE SCALE GENOMIC DNA]</scope>
    <source>
        <strain evidence="13 14">P19-061405</strain>
    </source>
</reference>
<keyword evidence="8" id="KW-0862">Zinc</keyword>
<comment type="catalytic activity">
    <reaction evidence="1">
        <text>[E2 ubiquitin-conjugating enzyme]-S-ubiquitinyl-L-cysteine + [acceptor protein]-L-lysine = [E2 ubiquitin-conjugating enzyme]-L-cysteine + [acceptor protein]-N(6)-ubiquitinyl-L-lysine.</text>
        <dbReference type="EC" id="2.3.2.31"/>
    </reaction>
</comment>